<dbReference type="PANTHER" id="PTHR35218:SF7">
    <property type="entry name" value="ENDONUCLEASE_EXONUCLEASE_PHOSPHATASE"/>
    <property type="match status" value="1"/>
</dbReference>
<evidence type="ECO:0000313" key="2">
    <source>
        <dbReference type="Proteomes" id="UP001280121"/>
    </source>
</evidence>
<gene>
    <name evidence="1" type="ORF">Ddye_004740</name>
</gene>
<organism evidence="1 2">
    <name type="scientific">Dipteronia dyeriana</name>
    <dbReference type="NCBI Taxonomy" id="168575"/>
    <lineage>
        <taxon>Eukaryota</taxon>
        <taxon>Viridiplantae</taxon>
        <taxon>Streptophyta</taxon>
        <taxon>Embryophyta</taxon>
        <taxon>Tracheophyta</taxon>
        <taxon>Spermatophyta</taxon>
        <taxon>Magnoliopsida</taxon>
        <taxon>eudicotyledons</taxon>
        <taxon>Gunneridae</taxon>
        <taxon>Pentapetalae</taxon>
        <taxon>rosids</taxon>
        <taxon>malvids</taxon>
        <taxon>Sapindales</taxon>
        <taxon>Sapindaceae</taxon>
        <taxon>Hippocastanoideae</taxon>
        <taxon>Acereae</taxon>
        <taxon>Dipteronia</taxon>
    </lineage>
</organism>
<dbReference type="SUPFAM" id="SSF56219">
    <property type="entry name" value="DNase I-like"/>
    <property type="match status" value="1"/>
</dbReference>
<dbReference type="Gene3D" id="3.60.10.10">
    <property type="entry name" value="Endonuclease/exonuclease/phosphatase"/>
    <property type="match status" value="1"/>
</dbReference>
<sequence>MKVFFRNSRGAGGPSFMAAMKEFRKKHNPEIMVIAETRTSEANAIRQLRKLRLHDRCICNHPEGRAGGIWLCWTDKVPISEPLFISKQAIHVLVSEPNPDQWLLSGVYASPQYLRRILLWEEFQNITGTHPDVVRKAWHNNSPMPSSWRLSLNLDRTAQELRRWNHTVVGNLDLNIDKALTRLQALQVEIDNASRANLAKLKEEPEVRKYYNECLLKK</sequence>
<proteinExistence type="predicted"/>
<dbReference type="InterPro" id="IPR036691">
    <property type="entry name" value="Endo/exonu/phosph_ase_sf"/>
</dbReference>
<dbReference type="Proteomes" id="UP001280121">
    <property type="component" value="Unassembled WGS sequence"/>
</dbReference>
<accession>A0AAD9XF79</accession>
<name>A0AAD9XF79_9ROSI</name>
<dbReference type="EMBL" id="JANJYI010000002">
    <property type="protein sequence ID" value="KAK2658207.1"/>
    <property type="molecule type" value="Genomic_DNA"/>
</dbReference>
<evidence type="ECO:0000313" key="1">
    <source>
        <dbReference type="EMBL" id="KAK2658207.1"/>
    </source>
</evidence>
<dbReference type="AlphaFoldDB" id="A0AAD9XF79"/>
<comment type="caution">
    <text evidence="1">The sequence shown here is derived from an EMBL/GenBank/DDBJ whole genome shotgun (WGS) entry which is preliminary data.</text>
</comment>
<dbReference type="PANTHER" id="PTHR35218">
    <property type="entry name" value="RNASE H DOMAIN-CONTAINING PROTEIN"/>
    <property type="match status" value="1"/>
</dbReference>
<keyword evidence="2" id="KW-1185">Reference proteome</keyword>
<reference evidence="1" key="1">
    <citation type="journal article" date="2023" name="Plant J.">
        <title>Genome sequences and population genomics provide insights into the demographic history, inbreeding, and mutation load of two 'living fossil' tree species of Dipteronia.</title>
        <authorList>
            <person name="Feng Y."/>
            <person name="Comes H.P."/>
            <person name="Chen J."/>
            <person name="Zhu S."/>
            <person name="Lu R."/>
            <person name="Zhang X."/>
            <person name="Li P."/>
            <person name="Qiu J."/>
            <person name="Olsen K.M."/>
            <person name="Qiu Y."/>
        </authorList>
    </citation>
    <scope>NUCLEOTIDE SEQUENCE</scope>
    <source>
        <strain evidence="1">KIB01</strain>
    </source>
</reference>
<protein>
    <submittedName>
        <fullName evidence="1">Uncharacterized protein</fullName>
    </submittedName>
</protein>